<dbReference type="PANTHER" id="PTHR13561">
    <property type="entry name" value="DNA REPLICATION REGULATOR DPB11-RELATED"/>
    <property type="match status" value="1"/>
</dbReference>
<dbReference type="GO" id="GO:0006270">
    <property type="term" value="P:DNA replication initiation"/>
    <property type="evidence" value="ECO:0007669"/>
    <property type="project" value="TreeGrafter"/>
</dbReference>
<name>A0A5S6QRB8_TRIMR</name>
<dbReference type="Gene3D" id="3.40.50.10190">
    <property type="entry name" value="BRCT domain"/>
    <property type="match status" value="8"/>
</dbReference>
<dbReference type="FunFam" id="3.40.50.10190:FF:000018">
    <property type="entry name" value="DNA topoisomerase 2-binding protein 1"/>
    <property type="match status" value="1"/>
</dbReference>
<dbReference type="WBParaSite" id="TMUE_2000009896.2">
    <property type="protein sequence ID" value="TMUE_2000009896.2"/>
    <property type="gene ID" value="WBGene00290874"/>
</dbReference>
<feature type="domain" description="BRCT" evidence="3">
    <location>
        <begin position="380"/>
        <end position="472"/>
    </location>
</feature>
<evidence type="ECO:0000313" key="5">
    <source>
        <dbReference type="WBParaSite" id="TMUE_2000009896.1"/>
    </source>
</evidence>
<feature type="compositionally biased region" description="Basic and acidic residues" evidence="2">
    <location>
        <begin position="986"/>
        <end position="996"/>
    </location>
</feature>
<dbReference type="CDD" id="cd17731">
    <property type="entry name" value="BRCT_TopBP1_rpt2_like"/>
    <property type="match status" value="1"/>
</dbReference>
<feature type="domain" description="BRCT" evidence="3">
    <location>
        <begin position="549"/>
        <end position="632"/>
    </location>
</feature>
<feature type="domain" description="BRCT" evidence="3">
    <location>
        <begin position="208"/>
        <end position="295"/>
    </location>
</feature>
<protein>
    <submittedName>
        <fullName evidence="5">BRCT domain-containing protein</fullName>
    </submittedName>
</protein>
<keyword evidence="1" id="KW-0677">Repeat</keyword>
<dbReference type="GO" id="GO:0033314">
    <property type="term" value="P:mitotic DNA replication checkpoint signaling"/>
    <property type="evidence" value="ECO:0007669"/>
    <property type="project" value="TreeGrafter"/>
</dbReference>
<dbReference type="PROSITE" id="PS50172">
    <property type="entry name" value="BRCT"/>
    <property type="match status" value="5"/>
</dbReference>
<keyword evidence="4" id="KW-1185">Reference proteome</keyword>
<reference evidence="4" key="2">
    <citation type="submission" date="2014-03" db="EMBL/GenBank/DDBJ databases">
        <title>The whipworm genome and dual-species transcriptomics of an intimate host-pathogen interaction.</title>
        <authorList>
            <person name="Foth B.J."/>
            <person name="Tsai I.J."/>
            <person name="Reid A.J."/>
            <person name="Bancroft A.J."/>
            <person name="Nichol S."/>
            <person name="Tracey A."/>
            <person name="Holroyd N."/>
            <person name="Cotton J.A."/>
            <person name="Stanley E.J."/>
            <person name="Zarowiecki M."/>
            <person name="Liu J.Z."/>
            <person name="Huckvale T."/>
            <person name="Cooper P.J."/>
            <person name="Grencis R.K."/>
            <person name="Berriman M."/>
        </authorList>
    </citation>
    <scope>NUCLEOTIDE SEQUENCE [LARGE SCALE GENOMIC DNA]</scope>
    <source>
        <strain evidence="4">Edinburgh</strain>
    </source>
</reference>
<reference evidence="4" key="1">
    <citation type="submission" date="2013-11" db="EMBL/GenBank/DDBJ databases">
        <authorList>
            <person name="Aslett M."/>
        </authorList>
    </citation>
    <scope>NUCLEOTIDE SEQUENCE [LARGE SCALE GENOMIC DNA]</scope>
    <source>
        <strain evidence="4">Edinburgh</strain>
    </source>
</reference>
<feature type="domain" description="BRCT" evidence="3">
    <location>
        <begin position="640"/>
        <end position="735"/>
    </location>
</feature>
<reference evidence="5" key="3">
    <citation type="submission" date="2019-12" db="UniProtKB">
        <authorList>
            <consortium name="WormBaseParasite"/>
        </authorList>
    </citation>
    <scope>IDENTIFICATION</scope>
</reference>
<proteinExistence type="predicted"/>
<sequence length="1270" mass="141112">MSFANESTAPTPSSKVVQLVRPPEGSTVSGSNLENVFEVLSGKGVDAAWMTNEQCAQLRNKVKQPLVFAEFTGSGFERASELGCSIFGVPSILRHLSNNSPLPSGKPPNFCMNMCNLKITCTNVDRDTRDILHSMIQWMGGDVQRVLTTECRVLIAQEVGSKKYHAAVTAEIPIVTPRWVLESWKRRHDRNFHAADPSFLNEFKCPAFLGLTITVSGVPMEERVRVRDAICSNGGKFSGVLVQNETTHLVTDRPSGQKYAAASRWVTNKVHIVTSEWLYKSVKKGCCLPESYFSLPSPSGMRRCSSALETSRQDLSEAYTDYLYESRRSSERLDRLTSVSNGSHGETLSCSRDVRDSFSQSGQVSSLPSSSDLLEMSITETSVCLSDCRIWVYGFDANFSDRLLKVADFCGAILADSASTSTHLVLSDNVNEEQWSFLTTGMDFSDCDIVTFRWLVKSFKASSRLSERLFIHPLSQKLKSACAKSQPEFVSQQMVNASSQQEGIENILSQYAIQDEPPAAQQTSTVCANDDTSATPQIANNSTGATQRTYENVFNGQTFRVLGFNSAALEKLCSEIKRLGGVITARNPKYLVTPSLTRLLAACDSNVELVSPFWIKSCSASKSVASMDGNPLLRSYYLPDSERPLVGCVLCFSQFHGSERAAVAQLATGAGAKVQDVLSRFSKNDILATTHLVLRCPQGDKYRSARKWKVPCVNVSWLVDCIRARKRVDPEPYQYSVEGEDACSQASVKAADPQQNAARMAARTGSCEKRPRLETTYNAASVSYCDFDRTYHPKWKFGNTSSMEEPEPKQRAITFELASALVSAFERVNAQSAFEEENCSSRKVIRSNDSPSSAFKNPLCKRVTAASEWAGRDVGPMKPFDPLSDAAVPASKAHFQDVEPLDAPEDRLTQDCLNLGALPDQGQEAVVINEMDVDDEQFKYPSKEDVEMRESLKQRLCSVLQMRSAAEKESSFPANKVEVEPLPVEQQRRESERSEEASDQLPVLNNEYEDVVEAPVDWDDVNQRYAREQIGSLLKEHDQATQSSTSTMDKDLQRCPLFLFTLLGEEQRRRYQSVLMRLNIRYSLTSSYDPACTHLVAGSLGRTSKVLSAIARGCWVLHPSFLEACDKENCLVPEEQHEWSLVGGMENDLGARMLAAAVRRWRLRVQEENRVAFDGWHILLLTRKKQKGIVEMLQNGGAVVHFDVKDAQKGFLAAIDLSDSCCSKAQWLALANAGVLCFKLEYIVGYLLDNPFDEKPYQLSESDFDEKSAS</sequence>
<dbReference type="SMART" id="SM00292">
    <property type="entry name" value="BRCT"/>
    <property type="match status" value="6"/>
</dbReference>
<evidence type="ECO:0000256" key="1">
    <source>
        <dbReference type="ARBA" id="ARBA00022737"/>
    </source>
</evidence>
<evidence type="ECO:0000259" key="3">
    <source>
        <dbReference type="PROSITE" id="PS50172"/>
    </source>
</evidence>
<dbReference type="WBParaSite" id="TMUE_2000009896.1">
    <property type="protein sequence ID" value="TMUE_2000009896.1"/>
    <property type="gene ID" value="WBGene00290874"/>
</dbReference>
<dbReference type="InterPro" id="IPR059215">
    <property type="entry name" value="BRCT2_TopBP1-like"/>
</dbReference>
<dbReference type="Proteomes" id="UP000046395">
    <property type="component" value="Unassembled WGS sequence"/>
</dbReference>
<dbReference type="CDD" id="cd00027">
    <property type="entry name" value="BRCT"/>
    <property type="match status" value="1"/>
</dbReference>
<organism evidence="4 5">
    <name type="scientific">Trichuris muris</name>
    <name type="common">Mouse whipworm</name>
    <dbReference type="NCBI Taxonomy" id="70415"/>
    <lineage>
        <taxon>Eukaryota</taxon>
        <taxon>Metazoa</taxon>
        <taxon>Ecdysozoa</taxon>
        <taxon>Nematoda</taxon>
        <taxon>Enoplea</taxon>
        <taxon>Dorylaimia</taxon>
        <taxon>Trichinellida</taxon>
        <taxon>Trichuridae</taxon>
        <taxon>Trichuris</taxon>
    </lineage>
</organism>
<feature type="domain" description="BRCT" evidence="3">
    <location>
        <begin position="129"/>
        <end position="187"/>
    </location>
</feature>
<accession>A0A5S6QRB8</accession>
<dbReference type="Pfam" id="PF12738">
    <property type="entry name" value="PTCB-BRCT"/>
    <property type="match status" value="3"/>
</dbReference>
<evidence type="ECO:0000256" key="2">
    <source>
        <dbReference type="SAM" id="MobiDB-lite"/>
    </source>
</evidence>
<dbReference type="CDD" id="cd17738">
    <property type="entry name" value="BRCT_TopBP1_rpt7"/>
    <property type="match status" value="1"/>
</dbReference>
<dbReference type="AlphaFoldDB" id="A0A5S6QRB8"/>
<dbReference type="Pfam" id="PF00533">
    <property type="entry name" value="BRCT"/>
    <property type="match status" value="1"/>
</dbReference>
<feature type="region of interest" description="Disordered" evidence="2">
    <location>
        <begin position="968"/>
        <end position="999"/>
    </location>
</feature>
<dbReference type="GO" id="GO:0007095">
    <property type="term" value="P:mitotic G2 DNA damage checkpoint signaling"/>
    <property type="evidence" value="ECO:0007669"/>
    <property type="project" value="TreeGrafter"/>
</dbReference>
<dbReference type="InterPro" id="IPR001357">
    <property type="entry name" value="BRCT_dom"/>
</dbReference>
<dbReference type="SUPFAM" id="SSF52113">
    <property type="entry name" value="BRCT domain"/>
    <property type="match status" value="5"/>
</dbReference>
<dbReference type="PANTHER" id="PTHR13561:SF20">
    <property type="entry name" value="DNA TOPOISOMERASE 2-BINDING PROTEIN 1"/>
    <property type="match status" value="1"/>
</dbReference>
<evidence type="ECO:0000313" key="4">
    <source>
        <dbReference type="Proteomes" id="UP000046395"/>
    </source>
</evidence>
<dbReference type="InterPro" id="IPR036420">
    <property type="entry name" value="BRCT_dom_sf"/>
</dbReference>
<dbReference type="STRING" id="70415.A0A5S6QRB8"/>